<organism evidence="1 2">
    <name type="scientific">Rozella allomycis (strain CSF55)</name>
    <dbReference type="NCBI Taxonomy" id="988480"/>
    <lineage>
        <taxon>Eukaryota</taxon>
        <taxon>Fungi</taxon>
        <taxon>Fungi incertae sedis</taxon>
        <taxon>Cryptomycota</taxon>
        <taxon>Cryptomycota incertae sedis</taxon>
        <taxon>Rozella</taxon>
    </lineage>
</organism>
<proteinExistence type="predicted"/>
<name>A0A075AUV0_ROZAC</name>
<evidence type="ECO:0000313" key="1">
    <source>
        <dbReference type="EMBL" id="EPZ33940.1"/>
    </source>
</evidence>
<dbReference type="HOGENOM" id="CLU_1240742_0_0_1"/>
<protein>
    <submittedName>
        <fullName evidence="1">Uncharacterized protein</fullName>
    </submittedName>
</protein>
<dbReference type="Proteomes" id="UP000030755">
    <property type="component" value="Unassembled WGS sequence"/>
</dbReference>
<gene>
    <name evidence="1" type="ORF">O9G_003459</name>
</gene>
<accession>A0A075AUV0</accession>
<dbReference type="EMBL" id="KE561021">
    <property type="protein sequence ID" value="EPZ33940.1"/>
    <property type="molecule type" value="Genomic_DNA"/>
</dbReference>
<reference evidence="1 2" key="1">
    <citation type="journal article" date="2013" name="Curr. Biol.">
        <title>Shared signatures of parasitism and phylogenomics unite Cryptomycota and microsporidia.</title>
        <authorList>
            <person name="James T.Y."/>
            <person name="Pelin A."/>
            <person name="Bonen L."/>
            <person name="Ahrendt S."/>
            <person name="Sain D."/>
            <person name="Corradi N."/>
            <person name="Stajich J.E."/>
        </authorList>
    </citation>
    <scope>NUCLEOTIDE SEQUENCE [LARGE SCALE GENOMIC DNA]</scope>
    <source>
        <strain evidence="1 2">CSF55</strain>
    </source>
</reference>
<dbReference type="AlphaFoldDB" id="A0A075AUV0"/>
<sequence length="223" mass="26774">MREVDNGNLCRSICTVYSVKRLLKNIDFELNPLNIDQYETLFNLLKNDTKVEDIIHFWTEYNFPIDYIYKCVKTVNFYYELCDELKNMLESEGSLLKWSLFGYLSRSMCALTKSMQNYLDGELNEGMVNNDGDFEDQYSLIKYTAIHEAIRLCERHNLNTEHKEWLKKLNKDNKRAKLYEIRRELADMVEHEKDDEELQFRKMMSFKPTNDRFIEYSTSILIQ</sequence>
<evidence type="ECO:0000313" key="2">
    <source>
        <dbReference type="Proteomes" id="UP000030755"/>
    </source>
</evidence>
<keyword evidence="2" id="KW-1185">Reference proteome</keyword>